<sequence>MVISKKSSNPNCNLVSKVLNVSSAISKILQAHPHAAVVSSALGKVYALAVNRQLVVVIEQKVCCVGFGSNIDDFALLEGGETVVVAVAQRDGTVSLGSISDGQLAVTRSYRLCPAGDEGQTRIFMQTQPDSEGLQRARLFAMTTDSTLIMSSNILIQGNDIDVSKVKVQRASTPPGPVLDIAVTEDMVIAVGSDSTWVSYIVEDELIVEPILSTQEFGPIFKHSLAELFEQLAKLFLVLGDFNANSPAWGDFCRNGQGRML</sequence>
<gene>
    <name evidence="1" type="ORF">PoB_002935400</name>
</gene>
<organism evidence="1 2">
    <name type="scientific">Plakobranchus ocellatus</name>
    <dbReference type="NCBI Taxonomy" id="259542"/>
    <lineage>
        <taxon>Eukaryota</taxon>
        <taxon>Metazoa</taxon>
        <taxon>Spiralia</taxon>
        <taxon>Lophotrochozoa</taxon>
        <taxon>Mollusca</taxon>
        <taxon>Gastropoda</taxon>
        <taxon>Heterobranchia</taxon>
        <taxon>Euthyneura</taxon>
        <taxon>Panpulmonata</taxon>
        <taxon>Sacoglossa</taxon>
        <taxon>Placobranchoidea</taxon>
        <taxon>Plakobranchidae</taxon>
        <taxon>Plakobranchus</taxon>
    </lineage>
</organism>
<dbReference type="Proteomes" id="UP000735302">
    <property type="component" value="Unassembled WGS sequence"/>
</dbReference>
<comment type="caution">
    <text evidence="1">The sequence shown here is derived from an EMBL/GenBank/DDBJ whole genome shotgun (WGS) entry which is preliminary data.</text>
</comment>
<accession>A0AAV4A9E8</accession>
<name>A0AAV4A9E8_9GAST</name>
<proteinExistence type="predicted"/>
<evidence type="ECO:0000313" key="2">
    <source>
        <dbReference type="Proteomes" id="UP000735302"/>
    </source>
</evidence>
<protein>
    <recommendedName>
        <fullName evidence="3">Cleavage/polyadenylation specificity factor A subunit N-terminal domain-containing protein</fullName>
    </recommendedName>
</protein>
<dbReference type="EMBL" id="BLXT01003657">
    <property type="protein sequence ID" value="GFO02849.1"/>
    <property type="molecule type" value="Genomic_DNA"/>
</dbReference>
<evidence type="ECO:0000313" key="1">
    <source>
        <dbReference type="EMBL" id="GFO02849.1"/>
    </source>
</evidence>
<reference evidence="1 2" key="1">
    <citation type="journal article" date="2021" name="Elife">
        <title>Chloroplast acquisition without the gene transfer in kleptoplastic sea slugs, Plakobranchus ocellatus.</title>
        <authorList>
            <person name="Maeda T."/>
            <person name="Takahashi S."/>
            <person name="Yoshida T."/>
            <person name="Shimamura S."/>
            <person name="Takaki Y."/>
            <person name="Nagai Y."/>
            <person name="Toyoda A."/>
            <person name="Suzuki Y."/>
            <person name="Arimoto A."/>
            <person name="Ishii H."/>
            <person name="Satoh N."/>
            <person name="Nishiyama T."/>
            <person name="Hasebe M."/>
            <person name="Maruyama T."/>
            <person name="Minagawa J."/>
            <person name="Obokata J."/>
            <person name="Shigenobu S."/>
        </authorList>
    </citation>
    <scope>NUCLEOTIDE SEQUENCE [LARGE SCALE GENOMIC DNA]</scope>
</reference>
<dbReference type="AlphaFoldDB" id="A0AAV4A9E8"/>
<keyword evidence="2" id="KW-1185">Reference proteome</keyword>
<evidence type="ECO:0008006" key="3">
    <source>
        <dbReference type="Google" id="ProtNLM"/>
    </source>
</evidence>